<dbReference type="SUPFAM" id="SSF101116">
    <property type="entry name" value="Flagellar export chaperone FliS"/>
    <property type="match status" value="1"/>
</dbReference>
<dbReference type="AlphaFoldDB" id="A0A0F8Y3D5"/>
<dbReference type="EMBL" id="LAZR01055703">
    <property type="protein sequence ID" value="KKK75783.1"/>
    <property type="molecule type" value="Genomic_DNA"/>
</dbReference>
<dbReference type="GO" id="GO:0044780">
    <property type="term" value="P:bacterial-type flagellum assembly"/>
    <property type="evidence" value="ECO:0007669"/>
    <property type="project" value="InterPro"/>
</dbReference>
<dbReference type="PANTHER" id="PTHR34773:SF1">
    <property type="entry name" value="FLAGELLAR SECRETION CHAPERONE FLIS"/>
    <property type="match status" value="1"/>
</dbReference>
<evidence type="ECO:0000256" key="4">
    <source>
        <dbReference type="ARBA" id="ARBA00022795"/>
    </source>
</evidence>
<feature type="non-terminal residue" evidence="6">
    <location>
        <position position="104"/>
    </location>
</feature>
<dbReference type="Pfam" id="PF02561">
    <property type="entry name" value="FliS"/>
    <property type="match status" value="1"/>
</dbReference>
<accession>A0A0F8Y3D5</accession>
<sequence>MNRIDQLKSYKETKIKTANQGKLIVMLYDGAIKFMRLAIRELEAGNYEEKGRYINKALDIINELNVILDTEAGGEIASNLRQLYVFTTKQLSQANVKRDPQMIR</sequence>
<dbReference type="PIRSF" id="PIRSF039090">
    <property type="entry name" value="Flis"/>
    <property type="match status" value="1"/>
</dbReference>
<evidence type="ECO:0000256" key="2">
    <source>
        <dbReference type="ARBA" id="ARBA00008787"/>
    </source>
</evidence>
<comment type="caution">
    <text evidence="6">The sequence shown here is derived from an EMBL/GenBank/DDBJ whole genome shotgun (WGS) entry which is preliminary data.</text>
</comment>
<dbReference type="GO" id="GO:0005829">
    <property type="term" value="C:cytosol"/>
    <property type="evidence" value="ECO:0007669"/>
    <property type="project" value="UniProtKB-SubCell"/>
</dbReference>
<name>A0A0F8Y3D5_9ZZZZ</name>
<evidence type="ECO:0000313" key="6">
    <source>
        <dbReference type="EMBL" id="KKK75783.1"/>
    </source>
</evidence>
<protein>
    <recommendedName>
        <fullName evidence="7">Flagellar protein FliS</fullName>
    </recommendedName>
</protein>
<evidence type="ECO:0000256" key="5">
    <source>
        <dbReference type="ARBA" id="ARBA00023186"/>
    </source>
</evidence>
<comment type="similarity">
    <text evidence="2">Belongs to the FliS family.</text>
</comment>
<dbReference type="Gene3D" id="1.20.120.340">
    <property type="entry name" value="Flagellar protein FliS"/>
    <property type="match status" value="1"/>
</dbReference>
<evidence type="ECO:0000256" key="3">
    <source>
        <dbReference type="ARBA" id="ARBA00022490"/>
    </source>
</evidence>
<keyword evidence="5" id="KW-0143">Chaperone</keyword>
<organism evidence="6">
    <name type="scientific">marine sediment metagenome</name>
    <dbReference type="NCBI Taxonomy" id="412755"/>
    <lineage>
        <taxon>unclassified sequences</taxon>
        <taxon>metagenomes</taxon>
        <taxon>ecological metagenomes</taxon>
    </lineage>
</organism>
<dbReference type="NCBIfam" id="TIGR00208">
    <property type="entry name" value="fliS"/>
    <property type="match status" value="1"/>
</dbReference>
<proteinExistence type="inferred from homology"/>
<evidence type="ECO:0008006" key="7">
    <source>
        <dbReference type="Google" id="ProtNLM"/>
    </source>
</evidence>
<keyword evidence="3" id="KW-0963">Cytoplasm</keyword>
<reference evidence="6" key="1">
    <citation type="journal article" date="2015" name="Nature">
        <title>Complex archaea that bridge the gap between prokaryotes and eukaryotes.</title>
        <authorList>
            <person name="Spang A."/>
            <person name="Saw J.H."/>
            <person name="Jorgensen S.L."/>
            <person name="Zaremba-Niedzwiedzka K."/>
            <person name="Martijn J."/>
            <person name="Lind A.E."/>
            <person name="van Eijk R."/>
            <person name="Schleper C."/>
            <person name="Guy L."/>
            <person name="Ettema T.J."/>
        </authorList>
    </citation>
    <scope>NUCLEOTIDE SEQUENCE</scope>
</reference>
<dbReference type="CDD" id="cd16098">
    <property type="entry name" value="FliS"/>
    <property type="match status" value="1"/>
</dbReference>
<dbReference type="PANTHER" id="PTHR34773">
    <property type="entry name" value="FLAGELLAR SECRETION CHAPERONE FLIS"/>
    <property type="match status" value="1"/>
</dbReference>
<keyword evidence="4" id="KW-1005">Bacterial flagellum biogenesis</keyword>
<gene>
    <name evidence="6" type="ORF">LCGC14_2870250</name>
</gene>
<dbReference type="GO" id="GO:0071973">
    <property type="term" value="P:bacterial-type flagellum-dependent cell motility"/>
    <property type="evidence" value="ECO:0007669"/>
    <property type="project" value="TreeGrafter"/>
</dbReference>
<evidence type="ECO:0000256" key="1">
    <source>
        <dbReference type="ARBA" id="ARBA00004514"/>
    </source>
</evidence>
<comment type="subcellular location">
    <subcellularLocation>
        <location evidence="1">Cytoplasm</location>
        <location evidence="1">Cytosol</location>
    </subcellularLocation>
</comment>
<dbReference type="InterPro" id="IPR036584">
    <property type="entry name" value="FliS_sf"/>
</dbReference>
<dbReference type="InterPro" id="IPR003713">
    <property type="entry name" value="FliS"/>
</dbReference>